<dbReference type="PANTHER" id="PTHR43630:SF1">
    <property type="entry name" value="POLY-BETA-1,6-N-ACETYL-D-GLUCOSAMINE SYNTHASE"/>
    <property type="match status" value="1"/>
</dbReference>
<dbReference type="PANTHER" id="PTHR43630">
    <property type="entry name" value="POLY-BETA-1,6-N-ACETYL-D-GLUCOSAMINE SYNTHASE"/>
    <property type="match status" value="1"/>
</dbReference>
<evidence type="ECO:0000256" key="2">
    <source>
        <dbReference type="ARBA" id="ARBA00022679"/>
    </source>
</evidence>
<dbReference type="GO" id="GO:0016757">
    <property type="term" value="F:glycosyltransferase activity"/>
    <property type="evidence" value="ECO:0007669"/>
    <property type="project" value="UniProtKB-KW"/>
</dbReference>
<feature type="transmembrane region" description="Helical" evidence="3">
    <location>
        <begin position="443"/>
        <end position="467"/>
    </location>
</feature>
<evidence type="ECO:0000313" key="6">
    <source>
        <dbReference type="Proteomes" id="UP000232412"/>
    </source>
</evidence>
<feature type="transmembrane region" description="Helical" evidence="3">
    <location>
        <begin position="63"/>
        <end position="84"/>
    </location>
</feature>
<dbReference type="AlphaFoldDB" id="A0A2H1EII9"/>
<protein>
    <submittedName>
        <fullName evidence="5">Family 2 glycosyl transferase</fullName>
    </submittedName>
</protein>
<keyword evidence="3" id="KW-1133">Transmembrane helix</keyword>
<dbReference type="CDD" id="cd06423">
    <property type="entry name" value="CESA_like"/>
    <property type="match status" value="1"/>
</dbReference>
<evidence type="ECO:0000313" key="5">
    <source>
        <dbReference type="EMBL" id="SHO47534.1"/>
    </source>
</evidence>
<feature type="transmembrane region" description="Helical" evidence="3">
    <location>
        <begin position="99"/>
        <end position="120"/>
    </location>
</feature>
<dbReference type="InterPro" id="IPR029044">
    <property type="entry name" value="Nucleotide-diphossugar_trans"/>
</dbReference>
<dbReference type="Pfam" id="PF00535">
    <property type="entry name" value="Glycos_transf_2"/>
    <property type="match status" value="1"/>
</dbReference>
<dbReference type="Gene3D" id="3.90.550.10">
    <property type="entry name" value="Spore Coat Polysaccharide Biosynthesis Protein SpsA, Chain A"/>
    <property type="match status" value="1"/>
</dbReference>
<feature type="transmembrane region" description="Helical" evidence="3">
    <location>
        <begin position="9"/>
        <end position="28"/>
    </location>
</feature>
<evidence type="ECO:0000256" key="1">
    <source>
        <dbReference type="ARBA" id="ARBA00022676"/>
    </source>
</evidence>
<reference evidence="6" key="1">
    <citation type="submission" date="2016-12" db="EMBL/GenBank/DDBJ databases">
        <authorList>
            <person name="Herbold C."/>
        </authorList>
    </citation>
    <scope>NUCLEOTIDE SEQUENCE [LARGE SCALE GENOMIC DNA]</scope>
</reference>
<organism evidence="5 6">
    <name type="scientific">Nitrosotalea sinensis</name>
    <dbReference type="NCBI Taxonomy" id="1499975"/>
    <lineage>
        <taxon>Archaea</taxon>
        <taxon>Nitrososphaerota</taxon>
        <taxon>Nitrososphaeria</taxon>
        <taxon>Nitrosotaleales</taxon>
        <taxon>Nitrosotaleaceae</taxon>
        <taxon>Nitrosotalea</taxon>
    </lineage>
</organism>
<keyword evidence="1" id="KW-0328">Glycosyltransferase</keyword>
<evidence type="ECO:0000259" key="4">
    <source>
        <dbReference type="Pfam" id="PF00535"/>
    </source>
</evidence>
<keyword evidence="2 5" id="KW-0808">Transferase</keyword>
<keyword evidence="3" id="KW-0812">Transmembrane</keyword>
<keyword evidence="3" id="KW-0472">Membrane</keyword>
<dbReference type="RefSeq" id="WP_101010725.1">
    <property type="nucleotide sequence ID" value="NZ_FRFC01000005.1"/>
</dbReference>
<dbReference type="EMBL" id="FRFC01000005">
    <property type="protein sequence ID" value="SHO47534.1"/>
    <property type="molecule type" value="Genomic_DNA"/>
</dbReference>
<name>A0A2H1EII9_9ARCH</name>
<evidence type="ECO:0000256" key="3">
    <source>
        <dbReference type="SAM" id="Phobius"/>
    </source>
</evidence>
<dbReference type="SUPFAM" id="SSF53448">
    <property type="entry name" value="Nucleotide-diphospho-sugar transferases"/>
    <property type="match status" value="1"/>
</dbReference>
<dbReference type="InterPro" id="IPR001173">
    <property type="entry name" value="Glyco_trans_2-like"/>
</dbReference>
<accession>A0A2H1EII9</accession>
<feature type="transmembrane region" description="Helical" evidence="3">
    <location>
        <begin position="410"/>
        <end position="431"/>
    </location>
</feature>
<gene>
    <name evidence="5" type="ORF">NSIN_40123</name>
</gene>
<sequence>MQYQKNDPVMITISVAIFSLLMIMAYMALSFISIIAILIGMAVIVYQIITLRKNLSSKFKQGVHFPSLLFVFFIATPIALGITVGSDTYFTQASISKAVLLWGLTLTFWNTLLFIPLALYSKHREMSIPELTVFPRVSIIVPAYNEEKVIEKTIQALIETKYPDKEIILIDDGSKDETFAIMSRYKKQAKVLHKENGGKASAINLGLAYSTGEIITIVDADTIIGRESLTHLVRGFSTDKNAAVAGNIKVRNRKNWLTWCQAAEYVSGIQIARRALDVFGAISVVPGALGAFKKNILEEIGSYHKDTLVEDFDVTLKILKTKLVISGSTNATAYTEAPESLRNLYKQRKRWYQGNLQVFSRHSDALTNPRFGTLQRLVFPYMVFSSCVMPFVSFITLGSAIYAGLTGGTWFVLGMFTIFSVLQTLQVALAVRLDNEESRLVAYGIFLVIGFKQILDIFLLSAIFGYLKSRDGTWTSAERVGV</sequence>
<dbReference type="Proteomes" id="UP000232412">
    <property type="component" value="Unassembled WGS sequence"/>
</dbReference>
<dbReference type="OrthoDB" id="43988at2157"/>
<keyword evidence="6" id="KW-1185">Reference proteome</keyword>
<feature type="domain" description="Glycosyltransferase 2-like" evidence="4">
    <location>
        <begin position="138"/>
        <end position="300"/>
    </location>
</feature>
<proteinExistence type="predicted"/>
<feature type="transmembrane region" description="Helical" evidence="3">
    <location>
        <begin position="378"/>
        <end position="404"/>
    </location>
</feature>